<keyword evidence="2" id="KW-0677">Repeat</keyword>
<dbReference type="SUPFAM" id="SSF52540">
    <property type="entry name" value="P-loop containing nucleoside triphosphate hydrolases"/>
    <property type="match status" value="1"/>
</dbReference>
<evidence type="ECO:0000256" key="1">
    <source>
        <dbReference type="ARBA" id="ARBA00022614"/>
    </source>
</evidence>
<proteinExistence type="predicted"/>
<dbReference type="Gene3D" id="3.80.10.10">
    <property type="entry name" value="Ribonuclease Inhibitor"/>
    <property type="match status" value="1"/>
</dbReference>
<dbReference type="STRING" id="3885.V7ALR7"/>
<dbReference type="eggNOG" id="ENOG502QQJE">
    <property type="taxonomic scope" value="Eukaryota"/>
</dbReference>
<dbReference type="PANTHER" id="PTHR11017">
    <property type="entry name" value="LEUCINE-RICH REPEAT-CONTAINING PROTEIN"/>
    <property type="match status" value="1"/>
</dbReference>
<dbReference type="OrthoDB" id="1901675at2759"/>
<sequence length="919" mass="104015">MEKLDYDLLSIPEFPVGLEWRAQELIEFINGRSETSSLLGIWGMGGSGKTTLAKVIYNQIGKGFTRRNFIETNNRGCIDLQEKLLSDVLKTRVKIHSIAMGISLIENRLYGEKVLIVLDDVTEFKQLKALFGNRKWFGEGSVIIISTRDVRLLKLLKVDYVYTMEEMDENESLELFSWHAFGKAKPSEDFNELARNVVAYCGGLPLALEVLGSYLIERTKKEWESVLSKLETIPDDRVQRILRISFEGLRNDMEKDIFLDVCCFFIGKDRGYVTEILNGCGLCADIGITILIERSLIKVERNNKLGMHPLLRELGREIIRESSRKEPGKRSRLWLNEDAVKVLTENTGTEAVEGLALTLHLTSRDCFEAYAFKGMKRLRLLQLDHVKLSGDYGYLSKHLRWVCWHGFPSKYIPNNFSLKDVIAIDLRHSNIRIVWKQPQVLGWLKMINLSHSKYLIETPDFSKLPNLEKLVLKDCPSLCKVHQSIGDLHNLLLINLKDCISLSNLPIEIYKLKSVRTLILSGCSKIDKLEEDIAQMESLTTLLADNTAVKQVPFSIVSSKSIGYISLCGFEGLARNVFPSIIQSWMSPTMNPLLYISLFSGTSCSLVSMNTQNNTLGELVPILRRLPDLRSVLVQCETEFQLSKHVKTIMVEDVVNFTELGISRHHLRSSLIGVGSYKEFFDILSDRISEGLKTNEACEVLLPGDNDPYWLAHTGEGHSVYFTVPEDCSMKGMALCIVYLSNPEITATESLTSILIANYTKRTLQIHKQDTVISFNDEDWQEIISHLGGGDNVEIFVTFGHHLVVKKTAVYLMYGESNDIEIEPPQCESDDVEIETRPCESNGLESKPKHGESKDIGIVSTNCESNDIKIEPKPCESNVLEKKSDDPKPNGNAFTRLLKKFAMCDWNLEENGEKRTKGE</sequence>
<dbReference type="Pfam" id="PF00931">
    <property type="entry name" value="NB-ARC"/>
    <property type="match status" value="1"/>
</dbReference>
<dbReference type="PANTHER" id="PTHR11017:SF560">
    <property type="entry name" value="RESISTANCE PROTEIN (TIR-NBS-LRR CLASS), PUTATIVE-RELATED"/>
    <property type="match status" value="1"/>
</dbReference>
<dbReference type="FunFam" id="1.10.8.430:FF:000002">
    <property type="entry name" value="Disease resistance protein (TIR-NBS-LRR class)"/>
    <property type="match status" value="1"/>
</dbReference>
<dbReference type="InterPro" id="IPR044974">
    <property type="entry name" value="Disease_R_plants"/>
</dbReference>
<evidence type="ECO:0000259" key="4">
    <source>
        <dbReference type="Pfam" id="PF23282"/>
    </source>
</evidence>
<dbReference type="Gene3D" id="1.10.8.430">
    <property type="entry name" value="Helical domain of apoptotic protease-activating factors"/>
    <property type="match status" value="1"/>
</dbReference>
<dbReference type="GO" id="GO:0006952">
    <property type="term" value="P:defense response"/>
    <property type="evidence" value="ECO:0007669"/>
    <property type="project" value="InterPro"/>
</dbReference>
<dbReference type="Gene3D" id="3.40.50.300">
    <property type="entry name" value="P-loop containing nucleotide triphosphate hydrolases"/>
    <property type="match status" value="1"/>
</dbReference>
<name>V7ALR7_PHAVU</name>
<dbReference type="GO" id="GO:0043531">
    <property type="term" value="F:ADP binding"/>
    <property type="evidence" value="ECO:0007669"/>
    <property type="project" value="InterPro"/>
</dbReference>
<dbReference type="InterPro" id="IPR058192">
    <property type="entry name" value="WHD_ROQ1-like"/>
</dbReference>
<dbReference type="OMA" id="CHIVIDT"/>
<dbReference type="InterPro" id="IPR002182">
    <property type="entry name" value="NB-ARC"/>
</dbReference>
<dbReference type="SUPFAM" id="SSF46785">
    <property type="entry name" value="Winged helix' DNA-binding domain"/>
    <property type="match status" value="1"/>
</dbReference>
<feature type="domain" description="Disease resistance protein Roq1-like winged-helix" evidence="4">
    <location>
        <begin position="252"/>
        <end position="323"/>
    </location>
</feature>
<dbReference type="EMBL" id="CM002297">
    <property type="protein sequence ID" value="ESW06175.1"/>
    <property type="molecule type" value="Genomic_DNA"/>
</dbReference>
<keyword evidence="6" id="KW-1185">Reference proteome</keyword>
<dbReference type="InterPro" id="IPR032675">
    <property type="entry name" value="LRR_dom_sf"/>
</dbReference>
<organism evidence="5 6">
    <name type="scientific">Phaseolus vulgaris</name>
    <name type="common">Kidney bean</name>
    <name type="synonym">French bean</name>
    <dbReference type="NCBI Taxonomy" id="3885"/>
    <lineage>
        <taxon>Eukaryota</taxon>
        <taxon>Viridiplantae</taxon>
        <taxon>Streptophyta</taxon>
        <taxon>Embryophyta</taxon>
        <taxon>Tracheophyta</taxon>
        <taxon>Spermatophyta</taxon>
        <taxon>Magnoliopsida</taxon>
        <taxon>eudicotyledons</taxon>
        <taxon>Gunneridae</taxon>
        <taxon>Pentapetalae</taxon>
        <taxon>rosids</taxon>
        <taxon>fabids</taxon>
        <taxon>Fabales</taxon>
        <taxon>Fabaceae</taxon>
        <taxon>Papilionoideae</taxon>
        <taxon>50 kb inversion clade</taxon>
        <taxon>NPAAA clade</taxon>
        <taxon>indigoferoid/millettioid clade</taxon>
        <taxon>Phaseoleae</taxon>
        <taxon>Phaseolus</taxon>
    </lineage>
</organism>
<dbReference type="InterPro" id="IPR027417">
    <property type="entry name" value="P-loop_NTPase"/>
</dbReference>
<keyword evidence="1" id="KW-0433">Leucine-rich repeat</keyword>
<reference evidence="6" key="1">
    <citation type="journal article" date="2014" name="Nat. Genet.">
        <title>A reference genome for common bean and genome-wide analysis of dual domestications.</title>
        <authorList>
            <person name="Schmutz J."/>
            <person name="McClean P.E."/>
            <person name="Mamidi S."/>
            <person name="Wu G.A."/>
            <person name="Cannon S.B."/>
            <person name="Grimwood J."/>
            <person name="Jenkins J."/>
            <person name="Shu S."/>
            <person name="Song Q."/>
            <person name="Chavarro C."/>
            <person name="Torres-Torres M."/>
            <person name="Geffroy V."/>
            <person name="Moghaddam S.M."/>
            <person name="Gao D."/>
            <person name="Abernathy B."/>
            <person name="Barry K."/>
            <person name="Blair M."/>
            <person name="Brick M.A."/>
            <person name="Chovatia M."/>
            <person name="Gepts P."/>
            <person name="Goodstein D.M."/>
            <person name="Gonzales M."/>
            <person name="Hellsten U."/>
            <person name="Hyten D.L."/>
            <person name="Jia G."/>
            <person name="Kelly J.D."/>
            <person name="Kudrna D."/>
            <person name="Lee R."/>
            <person name="Richard M.M."/>
            <person name="Miklas P.N."/>
            <person name="Osorno J.M."/>
            <person name="Rodrigues J."/>
            <person name="Thareau V."/>
            <person name="Urrea C.A."/>
            <person name="Wang M."/>
            <person name="Yu Y."/>
            <person name="Zhang M."/>
            <person name="Wing R.A."/>
            <person name="Cregan P.B."/>
            <person name="Rokhsar D.S."/>
            <person name="Jackson S.A."/>
        </authorList>
    </citation>
    <scope>NUCLEOTIDE SEQUENCE [LARGE SCALE GENOMIC DNA]</scope>
    <source>
        <strain evidence="6">cv. G19833</strain>
    </source>
</reference>
<feature type="domain" description="NB-ARC" evidence="3">
    <location>
        <begin position="27"/>
        <end position="182"/>
    </location>
</feature>
<gene>
    <name evidence="5" type="ORF">PHAVU_010G026400g</name>
</gene>
<dbReference type="InterPro" id="IPR036390">
    <property type="entry name" value="WH_DNA-bd_sf"/>
</dbReference>
<dbReference type="Pfam" id="PF23282">
    <property type="entry name" value="WHD_ROQ1"/>
    <property type="match status" value="1"/>
</dbReference>
<evidence type="ECO:0000313" key="5">
    <source>
        <dbReference type="EMBL" id="ESW06175.1"/>
    </source>
</evidence>
<accession>V7ALR7</accession>
<evidence type="ECO:0000256" key="2">
    <source>
        <dbReference type="ARBA" id="ARBA00022737"/>
    </source>
</evidence>
<dbReference type="InterPro" id="IPR042197">
    <property type="entry name" value="Apaf_helical"/>
</dbReference>
<dbReference type="Gramene" id="ESW06175">
    <property type="protein sequence ID" value="ESW06175"/>
    <property type="gene ID" value="PHAVU_010G026400g"/>
</dbReference>
<evidence type="ECO:0000313" key="6">
    <source>
        <dbReference type="Proteomes" id="UP000000226"/>
    </source>
</evidence>
<dbReference type="SUPFAM" id="SSF52058">
    <property type="entry name" value="L domain-like"/>
    <property type="match status" value="1"/>
</dbReference>
<dbReference type="AlphaFoldDB" id="V7ALR7"/>
<evidence type="ECO:0000259" key="3">
    <source>
        <dbReference type="Pfam" id="PF00931"/>
    </source>
</evidence>
<dbReference type="Proteomes" id="UP000000226">
    <property type="component" value="Chromosome 10"/>
</dbReference>
<dbReference type="PRINTS" id="PR00364">
    <property type="entry name" value="DISEASERSIST"/>
</dbReference>
<protein>
    <submittedName>
        <fullName evidence="5">Uncharacterized protein</fullName>
    </submittedName>
</protein>